<feature type="region of interest" description="Disordered" evidence="1">
    <location>
        <begin position="44"/>
        <end position="75"/>
    </location>
</feature>
<evidence type="ECO:0000313" key="2">
    <source>
        <dbReference type="EMBL" id="GAA3842437.1"/>
    </source>
</evidence>
<organism evidence="2 3">
    <name type="scientific">Amycolatopsis tucumanensis</name>
    <dbReference type="NCBI Taxonomy" id="401106"/>
    <lineage>
        <taxon>Bacteria</taxon>
        <taxon>Bacillati</taxon>
        <taxon>Actinomycetota</taxon>
        <taxon>Actinomycetes</taxon>
        <taxon>Pseudonocardiales</taxon>
        <taxon>Pseudonocardiaceae</taxon>
        <taxon>Amycolatopsis</taxon>
    </lineage>
</organism>
<proteinExistence type="predicted"/>
<gene>
    <name evidence="2" type="ORF">GCM10022380_70780</name>
</gene>
<feature type="region of interest" description="Disordered" evidence="1">
    <location>
        <begin position="98"/>
        <end position="117"/>
    </location>
</feature>
<comment type="caution">
    <text evidence="2">The sequence shown here is derived from an EMBL/GenBank/DDBJ whole genome shotgun (WGS) entry which is preliminary data.</text>
</comment>
<keyword evidence="3" id="KW-1185">Reference proteome</keyword>
<evidence type="ECO:0000313" key="3">
    <source>
        <dbReference type="Proteomes" id="UP001501624"/>
    </source>
</evidence>
<accession>A0ABP7JDM1</accession>
<sequence>MIAASSTAAIEVTCDRMSGATGVLDGAAAVTVDEKTGDRDVVAAGEPAERGASVPSRAAVTPTVTPATTSAPTTATPISQRVLDFTDCPCLLAVETSVGSGASGSVQHCSTSRLDYG</sequence>
<name>A0ABP7JDM1_9PSEU</name>
<dbReference type="EMBL" id="BAABCM010000013">
    <property type="protein sequence ID" value="GAA3842437.1"/>
    <property type="molecule type" value="Genomic_DNA"/>
</dbReference>
<reference evidence="3" key="1">
    <citation type="journal article" date="2019" name="Int. J. Syst. Evol. Microbiol.">
        <title>The Global Catalogue of Microorganisms (GCM) 10K type strain sequencing project: providing services to taxonomists for standard genome sequencing and annotation.</title>
        <authorList>
            <consortium name="The Broad Institute Genomics Platform"/>
            <consortium name="The Broad Institute Genome Sequencing Center for Infectious Disease"/>
            <person name="Wu L."/>
            <person name="Ma J."/>
        </authorList>
    </citation>
    <scope>NUCLEOTIDE SEQUENCE [LARGE SCALE GENOMIC DNA]</scope>
    <source>
        <strain evidence="3">JCM 17017</strain>
    </source>
</reference>
<protein>
    <submittedName>
        <fullName evidence="2">Uncharacterized protein</fullName>
    </submittedName>
</protein>
<dbReference type="Proteomes" id="UP001501624">
    <property type="component" value="Unassembled WGS sequence"/>
</dbReference>
<dbReference type="RefSeq" id="WP_237336848.1">
    <property type="nucleotide sequence ID" value="NZ_BAABCM010000013.1"/>
</dbReference>
<feature type="compositionally biased region" description="Low complexity" evidence="1">
    <location>
        <begin position="54"/>
        <end position="75"/>
    </location>
</feature>
<evidence type="ECO:0000256" key="1">
    <source>
        <dbReference type="SAM" id="MobiDB-lite"/>
    </source>
</evidence>